<dbReference type="RefSeq" id="WP_015229137.1">
    <property type="nucleotide sequence ID" value="NC_019780.1"/>
</dbReference>
<evidence type="ECO:0000313" key="9">
    <source>
        <dbReference type="Proteomes" id="UP000010482"/>
    </source>
</evidence>
<dbReference type="eggNOG" id="COG2261">
    <property type="taxonomic scope" value="Bacteria"/>
</dbReference>
<keyword evidence="9" id="KW-1185">Reference proteome</keyword>
<gene>
    <name evidence="8" type="ORF">Dacsa_1446</name>
</gene>
<dbReference type="OrthoDB" id="4568405at2"/>
<evidence type="ECO:0000256" key="2">
    <source>
        <dbReference type="ARBA" id="ARBA00011006"/>
    </source>
</evidence>
<comment type="subcellular location">
    <subcellularLocation>
        <location evidence="1">Cell membrane</location>
        <topology evidence="1">Multi-pass membrane protein</topology>
    </subcellularLocation>
</comment>
<keyword evidence="3" id="KW-1003">Cell membrane</keyword>
<dbReference type="Pfam" id="PF04226">
    <property type="entry name" value="Transgly_assoc"/>
    <property type="match status" value="1"/>
</dbReference>
<reference evidence="8" key="1">
    <citation type="submission" date="2012-04" db="EMBL/GenBank/DDBJ databases">
        <title>Finished genome of Dactylococcopsis salina PCC 8305.</title>
        <authorList>
            <consortium name="US DOE Joint Genome Institute"/>
            <person name="Gugger M."/>
            <person name="Coursin T."/>
            <person name="Rippka R."/>
            <person name="Tandeau De Marsac N."/>
            <person name="Huntemann M."/>
            <person name="Wei C.-L."/>
            <person name="Han J."/>
            <person name="Detter J.C."/>
            <person name="Han C."/>
            <person name="Tapia R."/>
            <person name="Daligault H."/>
            <person name="Chen A."/>
            <person name="Krypides N."/>
            <person name="Mavromatis K."/>
            <person name="Markowitz V."/>
            <person name="Szeto E."/>
            <person name="Ivanova N."/>
            <person name="Ovchinnikova G."/>
            <person name="Pagani I."/>
            <person name="Pati A."/>
            <person name="Goodwin L."/>
            <person name="Peters L."/>
            <person name="Pitluck S."/>
            <person name="Woyke T."/>
            <person name="Kerfeld C."/>
        </authorList>
    </citation>
    <scope>NUCLEOTIDE SEQUENCE [LARGE SCALE GENOMIC DNA]</scope>
    <source>
        <strain evidence="8">PCC 8305</strain>
    </source>
</reference>
<dbReference type="EMBL" id="CP003944">
    <property type="protein sequence ID" value="AFZ50133.1"/>
    <property type="molecule type" value="Genomic_DNA"/>
</dbReference>
<dbReference type="PANTHER" id="PTHR33884">
    <property type="entry name" value="UPF0410 PROTEIN YMGE"/>
    <property type="match status" value="1"/>
</dbReference>
<feature type="transmembrane region" description="Helical" evidence="7">
    <location>
        <begin position="27"/>
        <end position="46"/>
    </location>
</feature>
<dbReference type="KEGG" id="dsl:Dacsa_1446"/>
<keyword evidence="6 7" id="KW-0472">Membrane</keyword>
<dbReference type="InterPro" id="IPR007341">
    <property type="entry name" value="Transgly_assoc"/>
</dbReference>
<dbReference type="AlphaFoldDB" id="K9YVK1"/>
<evidence type="ECO:0000256" key="7">
    <source>
        <dbReference type="SAM" id="Phobius"/>
    </source>
</evidence>
<feature type="transmembrane region" description="Helical" evidence="7">
    <location>
        <begin position="66"/>
        <end position="86"/>
    </location>
</feature>
<proteinExistence type="inferred from homology"/>
<dbReference type="HOGENOM" id="CLU_160040_2_3_3"/>
<accession>K9YVK1</accession>
<evidence type="ECO:0000256" key="3">
    <source>
        <dbReference type="ARBA" id="ARBA00022475"/>
    </source>
</evidence>
<keyword evidence="5 7" id="KW-1133">Transmembrane helix</keyword>
<protein>
    <submittedName>
        <fullName evidence="8">Membrane protein</fullName>
    </submittedName>
</protein>
<sequence length="91" mass="9322">MGIITWAILGLIAGAIAKAIYPGEQNTGILGTMALGILGSLAGGWIGEQLQEFLTIPSPEVGSFSLSGIITAVLGAIAIIFIWGLLTKPSR</sequence>
<evidence type="ECO:0000256" key="1">
    <source>
        <dbReference type="ARBA" id="ARBA00004651"/>
    </source>
</evidence>
<dbReference type="PANTHER" id="PTHR33884:SF3">
    <property type="entry name" value="UPF0410 PROTEIN YMGE"/>
    <property type="match status" value="1"/>
</dbReference>
<keyword evidence="4 7" id="KW-0812">Transmembrane</keyword>
<dbReference type="PATRIC" id="fig|13035.3.peg.1620"/>
<evidence type="ECO:0000256" key="5">
    <source>
        <dbReference type="ARBA" id="ARBA00022989"/>
    </source>
</evidence>
<evidence type="ECO:0000256" key="6">
    <source>
        <dbReference type="ARBA" id="ARBA00023136"/>
    </source>
</evidence>
<evidence type="ECO:0000256" key="4">
    <source>
        <dbReference type="ARBA" id="ARBA00022692"/>
    </source>
</evidence>
<evidence type="ECO:0000313" key="8">
    <source>
        <dbReference type="EMBL" id="AFZ50133.1"/>
    </source>
</evidence>
<organism evidence="8 9">
    <name type="scientific">Dactylococcopsis salina (strain PCC 8305)</name>
    <name type="common">Myxobactron salinum</name>
    <dbReference type="NCBI Taxonomy" id="13035"/>
    <lineage>
        <taxon>Bacteria</taxon>
        <taxon>Bacillati</taxon>
        <taxon>Cyanobacteriota</taxon>
        <taxon>Cyanophyceae</taxon>
        <taxon>Nodosilineales</taxon>
        <taxon>Cymatolegaceae</taxon>
        <taxon>Dactylococcopsis</taxon>
    </lineage>
</organism>
<dbReference type="GO" id="GO:0005886">
    <property type="term" value="C:plasma membrane"/>
    <property type="evidence" value="ECO:0007669"/>
    <property type="project" value="UniProtKB-SubCell"/>
</dbReference>
<comment type="similarity">
    <text evidence="2">Belongs to the UPF0410 family.</text>
</comment>
<dbReference type="Proteomes" id="UP000010482">
    <property type="component" value="Chromosome"/>
</dbReference>
<name>K9YVK1_DACS8</name>